<dbReference type="PANTHER" id="PTHR10265">
    <property type="entry name" value="CYCLIN-DEPENDENT KINASE INHIBITOR 1"/>
    <property type="match status" value="1"/>
</dbReference>
<protein>
    <recommendedName>
        <fullName evidence="6">Cyclin-dependent kinase inhibitor domain-containing protein</fullName>
    </recommendedName>
</protein>
<dbReference type="GO" id="GO:0051726">
    <property type="term" value="P:regulation of cell cycle"/>
    <property type="evidence" value="ECO:0007669"/>
    <property type="project" value="InterPro"/>
</dbReference>
<keyword evidence="3" id="KW-0649">Protein kinase inhibitor</keyword>
<name>A0A8X6XD68_9ARAC</name>
<dbReference type="GO" id="GO:0005634">
    <property type="term" value="C:nucleus"/>
    <property type="evidence" value="ECO:0007669"/>
    <property type="project" value="UniProtKB-SubCell"/>
</dbReference>
<keyword evidence="5" id="KW-0131">Cell cycle</keyword>
<dbReference type="Gene3D" id="4.10.365.10">
    <property type="entry name" value="p27"/>
    <property type="match status" value="1"/>
</dbReference>
<dbReference type="Proteomes" id="UP000886998">
    <property type="component" value="Unassembled WGS sequence"/>
</dbReference>
<gene>
    <name evidence="7" type="primary">AVEN_162772_1</name>
    <name evidence="7" type="ORF">TNIN_289851</name>
</gene>
<evidence type="ECO:0000313" key="8">
    <source>
        <dbReference type="Proteomes" id="UP000886998"/>
    </source>
</evidence>
<dbReference type="AlphaFoldDB" id="A0A8X6XD68"/>
<sequence length="171" mass="20104">MTRQVETVFQPDIVTVNAMCCMWGFEPMTVMSARRNLFGAVSGAEPNVDDMLTHYMSEISEKAAKAWNFDFEREQPLTEGRFLWEKVCEEVPQKPNYKKKPQDTSICEKENKMLVKVCKDIKDEPKYKKSWRLVQTSIKNYARVQKRRTSKRLNPHPLRGSTRIRQFHRGS</sequence>
<reference evidence="7" key="1">
    <citation type="submission" date="2020-08" db="EMBL/GenBank/DDBJ databases">
        <title>Multicomponent nature underlies the extraordinary mechanical properties of spider dragline silk.</title>
        <authorList>
            <person name="Kono N."/>
            <person name="Nakamura H."/>
            <person name="Mori M."/>
            <person name="Yoshida Y."/>
            <person name="Ohtoshi R."/>
            <person name="Malay A.D."/>
            <person name="Moran D.A.P."/>
            <person name="Tomita M."/>
            <person name="Numata K."/>
            <person name="Arakawa K."/>
        </authorList>
    </citation>
    <scope>NUCLEOTIDE SEQUENCE</scope>
</reference>
<evidence type="ECO:0000259" key="6">
    <source>
        <dbReference type="Pfam" id="PF02234"/>
    </source>
</evidence>
<evidence type="ECO:0000256" key="3">
    <source>
        <dbReference type="ARBA" id="ARBA00023013"/>
    </source>
</evidence>
<accession>A0A8X6XD68</accession>
<keyword evidence="8" id="KW-1185">Reference proteome</keyword>
<evidence type="ECO:0000256" key="1">
    <source>
        <dbReference type="ARBA" id="ARBA00004123"/>
    </source>
</evidence>
<keyword evidence="4" id="KW-0539">Nucleus</keyword>
<dbReference type="EMBL" id="BMAV01007548">
    <property type="protein sequence ID" value="GFY50530.1"/>
    <property type="molecule type" value="Genomic_DNA"/>
</dbReference>
<organism evidence="7 8">
    <name type="scientific">Trichonephila inaurata madagascariensis</name>
    <dbReference type="NCBI Taxonomy" id="2747483"/>
    <lineage>
        <taxon>Eukaryota</taxon>
        <taxon>Metazoa</taxon>
        <taxon>Ecdysozoa</taxon>
        <taxon>Arthropoda</taxon>
        <taxon>Chelicerata</taxon>
        <taxon>Arachnida</taxon>
        <taxon>Araneae</taxon>
        <taxon>Araneomorphae</taxon>
        <taxon>Entelegynae</taxon>
        <taxon>Araneoidea</taxon>
        <taxon>Nephilidae</taxon>
        <taxon>Trichonephila</taxon>
        <taxon>Trichonephila inaurata</taxon>
    </lineage>
</organism>
<evidence type="ECO:0000256" key="2">
    <source>
        <dbReference type="ARBA" id="ARBA00006726"/>
    </source>
</evidence>
<comment type="caution">
    <text evidence="7">The sequence shown here is derived from an EMBL/GenBank/DDBJ whole genome shotgun (WGS) entry which is preliminary data.</text>
</comment>
<comment type="similarity">
    <text evidence="2">Belongs to the CDI family.</text>
</comment>
<dbReference type="GO" id="GO:0004861">
    <property type="term" value="F:cyclin-dependent protein serine/threonine kinase inhibitor activity"/>
    <property type="evidence" value="ECO:0007669"/>
    <property type="project" value="InterPro"/>
</dbReference>
<dbReference type="InterPro" id="IPR003175">
    <property type="entry name" value="CDI_dom"/>
</dbReference>
<evidence type="ECO:0000256" key="5">
    <source>
        <dbReference type="ARBA" id="ARBA00023306"/>
    </source>
</evidence>
<feature type="domain" description="Cyclin-dependent kinase inhibitor" evidence="6">
    <location>
        <begin position="36"/>
        <end position="87"/>
    </location>
</feature>
<evidence type="ECO:0000256" key="4">
    <source>
        <dbReference type="ARBA" id="ARBA00023242"/>
    </source>
</evidence>
<dbReference type="OrthoDB" id="6422544at2759"/>
<dbReference type="Pfam" id="PF02234">
    <property type="entry name" value="CDI"/>
    <property type="match status" value="1"/>
</dbReference>
<proteinExistence type="inferred from homology"/>
<dbReference type="PANTHER" id="PTHR10265:SF45">
    <property type="entry name" value="DACAPO"/>
    <property type="match status" value="1"/>
</dbReference>
<dbReference type="InterPro" id="IPR044898">
    <property type="entry name" value="CDI_dom_sf"/>
</dbReference>
<evidence type="ECO:0000313" key="7">
    <source>
        <dbReference type="EMBL" id="GFY50530.1"/>
    </source>
</evidence>
<comment type="subcellular location">
    <subcellularLocation>
        <location evidence="1">Nucleus</location>
    </subcellularLocation>
</comment>